<dbReference type="Pfam" id="PF17900">
    <property type="entry name" value="Peptidase_M1_N"/>
    <property type="match status" value="1"/>
</dbReference>
<sequence length="237" mass="27283">MEPDHNVNFIKRSSKLQMDDDEVQFQNGGSLLGISSKIPTKWPKSKVLLIASLIALFVVTMAMLLLLFDRRHYSTGWRVKPGSDAATHAVSTVRPETSANPLVAQTTTQWESFRLPTKLKPSHYRLSLTTFIEEDFFTGRVDITFQCLETTNVVILHQEDLDMFVNSIHLTRRDQKETIQLQSPPNYHKSYSFYIMHFQNDLQAGETYVLHLEFQGNFAPSMYGIYRSQYQTKSGPR</sequence>
<keyword evidence="1" id="KW-0812">Transmembrane</keyword>
<feature type="transmembrane region" description="Helical" evidence="1">
    <location>
        <begin position="47"/>
        <end position="68"/>
    </location>
</feature>
<feature type="domain" description="Aminopeptidase N-like N-terminal" evidence="2">
    <location>
        <begin position="120"/>
        <end position="234"/>
    </location>
</feature>
<dbReference type="GO" id="GO:0070006">
    <property type="term" value="F:metalloaminopeptidase activity"/>
    <property type="evidence" value="ECO:0007669"/>
    <property type="project" value="TreeGrafter"/>
</dbReference>
<evidence type="ECO:0000313" key="4">
    <source>
        <dbReference type="Proteomes" id="UP000230750"/>
    </source>
</evidence>
<dbReference type="Gene3D" id="2.60.40.1730">
    <property type="entry name" value="tricorn interacting facor f3 domain"/>
    <property type="match status" value="1"/>
</dbReference>
<reference evidence="3 4" key="1">
    <citation type="journal article" date="2017" name="PLoS Biol.">
        <title>The sea cucumber genome provides insights into morphological evolution and visceral regeneration.</title>
        <authorList>
            <person name="Zhang X."/>
            <person name="Sun L."/>
            <person name="Yuan J."/>
            <person name="Sun Y."/>
            <person name="Gao Y."/>
            <person name="Zhang L."/>
            <person name="Li S."/>
            <person name="Dai H."/>
            <person name="Hamel J.F."/>
            <person name="Liu C."/>
            <person name="Yu Y."/>
            <person name="Liu S."/>
            <person name="Lin W."/>
            <person name="Guo K."/>
            <person name="Jin S."/>
            <person name="Xu P."/>
            <person name="Storey K.B."/>
            <person name="Huan P."/>
            <person name="Zhang T."/>
            <person name="Zhou Y."/>
            <person name="Zhang J."/>
            <person name="Lin C."/>
            <person name="Li X."/>
            <person name="Xing L."/>
            <person name="Huo D."/>
            <person name="Sun M."/>
            <person name="Wang L."/>
            <person name="Mercier A."/>
            <person name="Li F."/>
            <person name="Yang H."/>
            <person name="Xiang J."/>
        </authorList>
    </citation>
    <scope>NUCLEOTIDE SEQUENCE [LARGE SCALE GENOMIC DNA]</scope>
    <source>
        <strain evidence="3">Shaxun</strain>
        <tissue evidence="3">Muscle</tissue>
    </source>
</reference>
<evidence type="ECO:0000259" key="2">
    <source>
        <dbReference type="Pfam" id="PF17900"/>
    </source>
</evidence>
<dbReference type="EMBL" id="MRZV01000157">
    <property type="protein sequence ID" value="PIK56986.1"/>
    <property type="molecule type" value="Genomic_DNA"/>
</dbReference>
<keyword evidence="4" id="KW-1185">Reference proteome</keyword>
<name>A0A2G8L9Q5_STIJA</name>
<dbReference type="InterPro" id="IPR042097">
    <property type="entry name" value="Aminopeptidase_N-like_N_sf"/>
</dbReference>
<dbReference type="PANTHER" id="PTHR11533:SF294">
    <property type="entry name" value="THYROTROPIN-RELEASING HORMONE-DEGRADING ECTOENZYME"/>
    <property type="match status" value="1"/>
</dbReference>
<dbReference type="InterPro" id="IPR050344">
    <property type="entry name" value="Peptidase_M1_aminopeptidases"/>
</dbReference>
<organism evidence="3 4">
    <name type="scientific">Stichopus japonicus</name>
    <name type="common">Sea cucumber</name>
    <dbReference type="NCBI Taxonomy" id="307972"/>
    <lineage>
        <taxon>Eukaryota</taxon>
        <taxon>Metazoa</taxon>
        <taxon>Echinodermata</taxon>
        <taxon>Eleutherozoa</taxon>
        <taxon>Echinozoa</taxon>
        <taxon>Holothuroidea</taxon>
        <taxon>Aspidochirotacea</taxon>
        <taxon>Aspidochirotida</taxon>
        <taxon>Stichopodidae</taxon>
        <taxon>Apostichopus</taxon>
    </lineage>
</organism>
<dbReference type="GO" id="GO:0042277">
    <property type="term" value="F:peptide binding"/>
    <property type="evidence" value="ECO:0007669"/>
    <property type="project" value="TreeGrafter"/>
</dbReference>
<proteinExistence type="predicted"/>
<dbReference type="GO" id="GO:0043171">
    <property type="term" value="P:peptide catabolic process"/>
    <property type="evidence" value="ECO:0007669"/>
    <property type="project" value="TreeGrafter"/>
</dbReference>
<dbReference type="GO" id="GO:0005737">
    <property type="term" value="C:cytoplasm"/>
    <property type="evidence" value="ECO:0007669"/>
    <property type="project" value="TreeGrafter"/>
</dbReference>
<dbReference type="AlphaFoldDB" id="A0A2G8L9Q5"/>
<dbReference type="STRING" id="307972.A0A2G8L9Q5"/>
<gene>
    <name evidence="3" type="ORF">BSL78_06077</name>
</gene>
<dbReference type="OrthoDB" id="6750768at2759"/>
<evidence type="ECO:0000256" key="1">
    <source>
        <dbReference type="SAM" id="Phobius"/>
    </source>
</evidence>
<protein>
    <submittedName>
        <fullName evidence="3">Putative aminopeptidase N</fullName>
    </submittedName>
</protein>
<comment type="caution">
    <text evidence="3">The sequence shown here is derived from an EMBL/GenBank/DDBJ whole genome shotgun (WGS) entry which is preliminary data.</text>
</comment>
<keyword evidence="1" id="KW-0472">Membrane</keyword>
<dbReference type="GO" id="GO:0006508">
    <property type="term" value="P:proteolysis"/>
    <property type="evidence" value="ECO:0007669"/>
    <property type="project" value="TreeGrafter"/>
</dbReference>
<dbReference type="InterPro" id="IPR045357">
    <property type="entry name" value="Aminopeptidase_N-like_N"/>
</dbReference>
<dbReference type="GO" id="GO:0005615">
    <property type="term" value="C:extracellular space"/>
    <property type="evidence" value="ECO:0007669"/>
    <property type="project" value="TreeGrafter"/>
</dbReference>
<keyword evidence="1" id="KW-1133">Transmembrane helix</keyword>
<keyword evidence="3" id="KW-0645">Protease</keyword>
<evidence type="ECO:0000313" key="3">
    <source>
        <dbReference type="EMBL" id="PIK56986.1"/>
    </source>
</evidence>
<accession>A0A2G8L9Q5</accession>
<dbReference type="Proteomes" id="UP000230750">
    <property type="component" value="Unassembled WGS sequence"/>
</dbReference>
<dbReference type="SUPFAM" id="SSF63737">
    <property type="entry name" value="Leukotriene A4 hydrolase N-terminal domain"/>
    <property type="match status" value="1"/>
</dbReference>
<keyword evidence="3" id="KW-0378">Hydrolase</keyword>
<dbReference type="PANTHER" id="PTHR11533">
    <property type="entry name" value="PROTEASE M1 ZINC METALLOPROTEASE"/>
    <property type="match status" value="1"/>
</dbReference>
<keyword evidence="3" id="KW-0031">Aminopeptidase</keyword>
<dbReference type="GO" id="GO:0016020">
    <property type="term" value="C:membrane"/>
    <property type="evidence" value="ECO:0007669"/>
    <property type="project" value="TreeGrafter"/>
</dbReference>
<dbReference type="GO" id="GO:0008270">
    <property type="term" value="F:zinc ion binding"/>
    <property type="evidence" value="ECO:0007669"/>
    <property type="project" value="TreeGrafter"/>
</dbReference>